<reference evidence="2 3" key="1">
    <citation type="journal article" date="2015" name="Genome Announc.">
        <title>Draft Genome Sequences of Marine Isolates of Thalassomonas viridans and Thalassomonas actiniarum.</title>
        <authorList>
            <person name="Olonade I."/>
            <person name="van Zyl L.J."/>
            <person name="Trindade M."/>
        </authorList>
    </citation>
    <scope>NUCLEOTIDE SEQUENCE [LARGE SCALE GENOMIC DNA]</scope>
    <source>
        <strain evidence="2 3">A5K-106</strain>
    </source>
</reference>
<dbReference type="Proteomes" id="UP000032568">
    <property type="component" value="Chromosome"/>
</dbReference>
<name>A0AAE9YP69_9GAMM</name>
<dbReference type="RefSeq" id="WP_152646798.1">
    <property type="nucleotide sequence ID" value="NZ_CP059735.1"/>
</dbReference>
<reference evidence="2 3" key="2">
    <citation type="journal article" date="2022" name="Mar. Drugs">
        <title>Bioassay-Guided Fractionation Leads to the Detection of Cholic Acid Generated by the Rare Thalassomonas sp.</title>
        <authorList>
            <person name="Pheiffer F."/>
            <person name="Schneider Y.K."/>
            <person name="Hansen E.H."/>
            <person name="Andersen J.H."/>
            <person name="Isaksson J."/>
            <person name="Busche T."/>
            <person name="R C."/>
            <person name="Kalinowski J."/>
            <person name="Zyl L.V."/>
            <person name="Trindade M."/>
        </authorList>
    </citation>
    <scope>NUCLEOTIDE SEQUENCE [LARGE SCALE GENOMIC DNA]</scope>
    <source>
        <strain evidence="2 3">A5K-106</strain>
    </source>
</reference>
<protein>
    <submittedName>
        <fullName evidence="2">Uncharacterized protein</fullName>
    </submittedName>
</protein>
<dbReference type="KEGG" id="tact:SG35_023560"/>
<keyword evidence="1" id="KW-1133">Transmembrane helix</keyword>
<keyword evidence="1" id="KW-0812">Transmembrane</keyword>
<feature type="transmembrane region" description="Helical" evidence="1">
    <location>
        <begin position="79"/>
        <end position="101"/>
    </location>
</feature>
<feature type="transmembrane region" description="Helical" evidence="1">
    <location>
        <begin position="122"/>
        <end position="145"/>
    </location>
</feature>
<feature type="transmembrane region" description="Helical" evidence="1">
    <location>
        <begin position="46"/>
        <end position="67"/>
    </location>
</feature>
<evidence type="ECO:0000313" key="2">
    <source>
        <dbReference type="EMBL" id="WDD98221.1"/>
    </source>
</evidence>
<gene>
    <name evidence="2" type="ORF">SG35_023560</name>
</gene>
<proteinExistence type="predicted"/>
<keyword evidence="1" id="KW-0472">Membrane</keyword>
<sequence length="208" mass="24182">MNMIKLTLIILGMTFAIVSKDPLYMAILVNVTIFTVMLINRHDINIVSLCLIFLIVKLTETIIWENFIVTKSETMSSMWVNAIIFAFHFIIDLSLMIMVMLRAPYTRGWLAARNKPIDKVHIYRAEVAFVSLFFAFMLVDLAALLENFIRHLDEIGFSDETAEVFSNWNWIYYQYEHIKIVLTSISYLLLWSMTIAVGKEKHRTADLS</sequence>
<evidence type="ECO:0000313" key="3">
    <source>
        <dbReference type="Proteomes" id="UP000032568"/>
    </source>
</evidence>
<feature type="transmembrane region" description="Helical" evidence="1">
    <location>
        <begin position="178"/>
        <end position="198"/>
    </location>
</feature>
<evidence type="ECO:0000256" key="1">
    <source>
        <dbReference type="SAM" id="Phobius"/>
    </source>
</evidence>
<organism evidence="2 3">
    <name type="scientific">Thalassomonas actiniarum</name>
    <dbReference type="NCBI Taxonomy" id="485447"/>
    <lineage>
        <taxon>Bacteria</taxon>
        <taxon>Pseudomonadati</taxon>
        <taxon>Pseudomonadota</taxon>
        <taxon>Gammaproteobacteria</taxon>
        <taxon>Alteromonadales</taxon>
        <taxon>Colwelliaceae</taxon>
        <taxon>Thalassomonas</taxon>
    </lineage>
</organism>
<dbReference type="AlphaFoldDB" id="A0AAE9YP69"/>
<dbReference type="EMBL" id="CP059735">
    <property type="protein sequence ID" value="WDD98221.1"/>
    <property type="molecule type" value="Genomic_DNA"/>
</dbReference>
<accession>A0AAE9YP69</accession>
<keyword evidence="3" id="KW-1185">Reference proteome</keyword>